<reference evidence="2" key="1">
    <citation type="journal article" date="2015" name="Nature">
        <title>Complex archaea that bridge the gap between prokaryotes and eukaryotes.</title>
        <authorList>
            <person name="Spang A."/>
            <person name="Saw J.H."/>
            <person name="Jorgensen S.L."/>
            <person name="Zaremba-Niedzwiedzka K."/>
            <person name="Martijn J."/>
            <person name="Lind A.E."/>
            <person name="van Eijk R."/>
            <person name="Schleper C."/>
            <person name="Guy L."/>
            <person name="Ettema T.J."/>
        </authorList>
    </citation>
    <scope>NUCLEOTIDE SEQUENCE</scope>
</reference>
<feature type="transmembrane region" description="Helical" evidence="1">
    <location>
        <begin position="7"/>
        <end position="29"/>
    </location>
</feature>
<sequence length="71" mass="8237">MSTDMRQIWIGIAAALILVGVAFWGWFWAPTGPSVERRCATVAIVLETGWMVNDGFCFIREDQRWRYIDVR</sequence>
<protein>
    <submittedName>
        <fullName evidence="2">Uncharacterized protein</fullName>
    </submittedName>
</protein>
<dbReference type="EMBL" id="LAZR01014248">
    <property type="protein sequence ID" value="KKM18308.1"/>
    <property type="molecule type" value="Genomic_DNA"/>
</dbReference>
<name>A0A0F9K881_9ZZZZ</name>
<proteinExistence type="predicted"/>
<organism evidence="2">
    <name type="scientific">marine sediment metagenome</name>
    <dbReference type="NCBI Taxonomy" id="412755"/>
    <lineage>
        <taxon>unclassified sequences</taxon>
        <taxon>metagenomes</taxon>
        <taxon>ecological metagenomes</taxon>
    </lineage>
</organism>
<keyword evidence="1" id="KW-0812">Transmembrane</keyword>
<evidence type="ECO:0000256" key="1">
    <source>
        <dbReference type="SAM" id="Phobius"/>
    </source>
</evidence>
<comment type="caution">
    <text evidence="2">The sequence shown here is derived from an EMBL/GenBank/DDBJ whole genome shotgun (WGS) entry which is preliminary data.</text>
</comment>
<accession>A0A0F9K881</accession>
<evidence type="ECO:0000313" key="2">
    <source>
        <dbReference type="EMBL" id="KKM18308.1"/>
    </source>
</evidence>
<keyword evidence="1" id="KW-1133">Transmembrane helix</keyword>
<keyword evidence="1" id="KW-0472">Membrane</keyword>
<gene>
    <name evidence="2" type="ORF">LCGC14_1666920</name>
</gene>
<dbReference type="AlphaFoldDB" id="A0A0F9K881"/>